<comment type="subcellular location">
    <subcellularLocation>
        <location evidence="1">Endoplasmic reticulum membrane</location>
        <topology evidence="1">Single-pass membrane protein</topology>
    </subcellularLocation>
</comment>
<evidence type="ECO:0000313" key="11">
    <source>
        <dbReference type="Proteomes" id="UP000694427"/>
    </source>
</evidence>
<evidence type="ECO:0000313" key="10">
    <source>
        <dbReference type="Ensembl" id="ENSCCRP00010096901.1"/>
    </source>
</evidence>
<feature type="coiled-coil region" evidence="6">
    <location>
        <begin position="458"/>
        <end position="960"/>
    </location>
</feature>
<dbReference type="Proteomes" id="UP000694427">
    <property type="component" value="Unplaced"/>
</dbReference>
<feature type="coiled-coil region" evidence="6">
    <location>
        <begin position="998"/>
        <end position="1115"/>
    </location>
</feature>
<keyword evidence="6" id="KW-0175">Coiled coil</keyword>
<feature type="compositionally biased region" description="Polar residues" evidence="7">
    <location>
        <begin position="285"/>
        <end position="309"/>
    </location>
</feature>
<dbReference type="InterPro" id="IPR007794">
    <property type="entry name" value="Rib_rcpt_KP"/>
</dbReference>
<dbReference type="GO" id="GO:0007018">
    <property type="term" value="P:microtubule-based movement"/>
    <property type="evidence" value="ECO:0007669"/>
    <property type="project" value="InterPro"/>
</dbReference>
<feature type="region of interest" description="Disordered" evidence="7">
    <location>
        <begin position="47"/>
        <end position="233"/>
    </location>
</feature>
<dbReference type="GO" id="GO:0019894">
    <property type="term" value="F:kinesin binding"/>
    <property type="evidence" value="ECO:0007669"/>
    <property type="project" value="InterPro"/>
</dbReference>
<evidence type="ECO:0000256" key="7">
    <source>
        <dbReference type="SAM" id="MobiDB-lite"/>
    </source>
</evidence>
<evidence type="ECO:0000256" key="3">
    <source>
        <dbReference type="ARBA" id="ARBA00022824"/>
    </source>
</evidence>
<feature type="compositionally biased region" description="Gly residues" evidence="7">
    <location>
        <begin position="71"/>
        <end position="81"/>
    </location>
</feature>
<dbReference type="GO" id="GO:0015031">
    <property type="term" value="P:protein transport"/>
    <property type="evidence" value="ECO:0007669"/>
    <property type="project" value="InterPro"/>
</dbReference>
<evidence type="ECO:0000256" key="6">
    <source>
        <dbReference type="SAM" id="Coils"/>
    </source>
</evidence>
<protein>
    <submittedName>
        <fullName evidence="10">Kinectin 1</fullName>
    </submittedName>
</protein>
<feature type="region of interest" description="Disordered" evidence="7">
    <location>
        <begin position="245"/>
        <end position="334"/>
    </location>
</feature>
<dbReference type="Gene3D" id="1.10.287.1490">
    <property type="match status" value="1"/>
</dbReference>
<feature type="compositionally biased region" description="Low complexity" evidence="7">
    <location>
        <begin position="138"/>
        <end position="158"/>
    </location>
</feature>
<evidence type="ECO:0000256" key="5">
    <source>
        <dbReference type="ARBA" id="ARBA00023136"/>
    </source>
</evidence>
<feature type="compositionally biased region" description="Basic and acidic residues" evidence="7">
    <location>
        <begin position="212"/>
        <end position="225"/>
    </location>
</feature>
<dbReference type="GO" id="GO:0005789">
    <property type="term" value="C:endoplasmic reticulum membrane"/>
    <property type="evidence" value="ECO:0007669"/>
    <property type="project" value="UniProtKB-SubCell"/>
</dbReference>
<dbReference type="PANTHER" id="PTHR18864:SF1">
    <property type="entry name" value="KINECTIN"/>
    <property type="match status" value="1"/>
</dbReference>
<feature type="coiled-coil region" evidence="6">
    <location>
        <begin position="1200"/>
        <end position="1234"/>
    </location>
</feature>
<dbReference type="PANTHER" id="PTHR18864">
    <property type="entry name" value="KINECTIN"/>
    <property type="match status" value="1"/>
</dbReference>
<feature type="compositionally biased region" description="Low complexity" evidence="7">
    <location>
        <begin position="187"/>
        <end position="196"/>
    </location>
</feature>
<evidence type="ECO:0000259" key="9">
    <source>
        <dbReference type="Pfam" id="PF05104"/>
    </source>
</evidence>
<organism evidence="10 11">
    <name type="scientific">Cyprinus carpio</name>
    <name type="common">Common carp</name>
    <dbReference type="NCBI Taxonomy" id="7962"/>
    <lineage>
        <taxon>Eukaryota</taxon>
        <taxon>Metazoa</taxon>
        <taxon>Chordata</taxon>
        <taxon>Craniata</taxon>
        <taxon>Vertebrata</taxon>
        <taxon>Euteleostomi</taxon>
        <taxon>Actinopterygii</taxon>
        <taxon>Neopterygii</taxon>
        <taxon>Teleostei</taxon>
        <taxon>Ostariophysi</taxon>
        <taxon>Cypriniformes</taxon>
        <taxon>Cyprinidae</taxon>
        <taxon>Cyprininae</taxon>
        <taxon>Cyprinus</taxon>
    </lineage>
</organism>
<accession>A0A8C1R961</accession>
<feature type="coiled-coil region" evidence="6">
    <location>
        <begin position="393"/>
        <end position="420"/>
    </location>
</feature>
<name>A0A8C1R961_CYPCA</name>
<dbReference type="InterPro" id="IPR024854">
    <property type="entry name" value="Kinectin"/>
</dbReference>
<feature type="domain" description="Ribosome receptor lysine/proline rich" evidence="9">
    <location>
        <begin position="31"/>
        <end position="181"/>
    </location>
</feature>
<feature type="compositionally biased region" description="Low complexity" evidence="7">
    <location>
        <begin position="247"/>
        <end position="265"/>
    </location>
</feature>
<evidence type="ECO:0000256" key="4">
    <source>
        <dbReference type="ARBA" id="ARBA00022989"/>
    </source>
</evidence>
<evidence type="ECO:0000256" key="2">
    <source>
        <dbReference type="ARBA" id="ARBA00022692"/>
    </source>
</evidence>
<keyword evidence="3" id="KW-0256">Endoplasmic reticulum</keyword>
<dbReference type="AlphaFoldDB" id="A0A8C1R961"/>
<reference evidence="10" key="1">
    <citation type="submission" date="2025-08" db="UniProtKB">
        <authorList>
            <consortium name="Ensembl"/>
        </authorList>
    </citation>
    <scope>IDENTIFICATION</scope>
</reference>
<sequence>MALDMADSQYLLILAPSLVIALMFLFFWLFMKETSYDEVLARQKRDLKLPPAKPDTRKKIEKKKNKKKETGGSGLGGGGGGESEEDLRDFDTSDATSPTLNDEDSEVVPVSPPVAAPVLAEPPSGIRERKKKEKKPKASPTAAPAAAPTVVPLSRTTPTTPPTSEEPEVNGSKPAVRKEPPLPLTKQSSPPQRQATPPAPTETTSKKKAKKQKSESEEHPPEVKPDLSPPVVKKEEPVIIEVELKAKVGAAPVATAAPPTASSGSGRRKKKQKVEPIITVDEAHVQSSAPVTQTDSTISTNHQNNQNNEAPPPAPAPTKHGKKQKSETNKENSEVKLKELQASLSGLVLSDSDVVSLVSLLRNKSPNALDNWYKSAAKFEPSAQQLAEKDRLLSTLQEEVSIAKGKVKQLSQELQAEKQKTGRVESVLHEHRVAREKDIMQVKAQSYQEMQIKFQQIREQLDGQIARLQQENSILRDAVERCSTTNQMESKQSSELNKLRSECNGLMKELAETKNKLQQEELQRKSLEVNYKQNVSQLEDAKRRWEELQNYLHNVSAEREKLQNAKQELQNQMMAVENEITNKNKEIQTLHSSLKDTLIFKEQEQQKVKHLEQKVMQLLEASQHTMQPDNQLQEQVQATTVSHFDELQKLLAEKELQRKSLEDSLNAERSSSAGRETKMQAIHNENLTVKTDLQNLQAQISEQALSMDQLKQSLQQRDEKVRMVENLLESSLIQVANKEDELKAIKNDYEDLKQQLEAVQKHATEQTMSEKMLEELQQKIQEKDEKIRSVEESLQSAMNKESERKKAMEDLQQQVETLNTELQLRSRETQESNSDLNSKIQELHVQLKAKDQDVERLRRELEKEIQQQQQAVSAVSSQELTALAEKDRQLSALQEELLELRESVELHRKKNNELREKNWSAMEALSATETMLQGKLAKSVKEHQTVLESAEAECRALLHRLLPHVPLPTDQNHQQWLQKFETSAGEVTSAPASGAGDAQALAEKLKEAEEAQKGLQKDCETYKKVLAETEGILQRLQSSVEQEETRWREKLEQSQTDLREMTQRVIALEQEVDRLSSDGDVESLRRDKQHLEAELERAERESATYVSEVRELRDLLTELQSKLNGSYTEAVRQNEELNLLKTRLTETLCKLETEESERQKVAGDLYKAQQALELIQAEIIKEAGQADLIETSSLTQTEEIDRKEKMTAGLNQTVQELQELLQSVNRQLTKGNERDDGDKLYSNYKL</sequence>
<reference evidence="10" key="2">
    <citation type="submission" date="2025-09" db="UniProtKB">
        <authorList>
            <consortium name="Ensembl"/>
        </authorList>
    </citation>
    <scope>IDENTIFICATION</scope>
</reference>
<feature type="transmembrane region" description="Helical" evidence="8">
    <location>
        <begin position="12"/>
        <end position="31"/>
    </location>
</feature>
<evidence type="ECO:0000256" key="1">
    <source>
        <dbReference type="ARBA" id="ARBA00004389"/>
    </source>
</evidence>
<keyword evidence="4 8" id="KW-1133">Transmembrane helix</keyword>
<dbReference type="Ensembl" id="ENSCCRT00010107480.1">
    <property type="protein sequence ID" value="ENSCCRP00010096901.1"/>
    <property type="gene ID" value="ENSCCRG00010042400.1"/>
</dbReference>
<feature type="compositionally biased region" description="Basic and acidic residues" evidence="7">
    <location>
        <begin position="47"/>
        <end position="58"/>
    </location>
</feature>
<evidence type="ECO:0000256" key="8">
    <source>
        <dbReference type="SAM" id="Phobius"/>
    </source>
</evidence>
<proteinExistence type="predicted"/>
<feature type="compositionally biased region" description="Basic and acidic residues" evidence="7">
    <location>
        <begin position="324"/>
        <end position="334"/>
    </location>
</feature>
<dbReference type="Pfam" id="PF05104">
    <property type="entry name" value="Rib_recp_KP_reg"/>
    <property type="match status" value="1"/>
</dbReference>
<keyword evidence="2 8" id="KW-0812">Transmembrane</keyword>
<keyword evidence="11" id="KW-1185">Reference proteome</keyword>
<feature type="compositionally biased region" description="Basic residues" evidence="7">
    <location>
        <begin position="128"/>
        <end position="137"/>
    </location>
</feature>
<keyword evidence="5 8" id="KW-0472">Membrane</keyword>